<accession>A0A6A6TTC0</accession>
<dbReference type="AlphaFoldDB" id="A0A6A6TTC0"/>
<dbReference type="Pfam" id="PF06985">
    <property type="entry name" value="HET"/>
    <property type="match status" value="1"/>
</dbReference>
<dbReference type="PANTHER" id="PTHR10622:SF12">
    <property type="entry name" value="HET DOMAIN-CONTAINING PROTEIN"/>
    <property type="match status" value="1"/>
</dbReference>
<dbReference type="PANTHER" id="PTHR10622">
    <property type="entry name" value="HET DOMAIN-CONTAINING PROTEIN"/>
    <property type="match status" value="1"/>
</dbReference>
<dbReference type="Pfam" id="PF26640">
    <property type="entry name" value="DUF8212"/>
    <property type="match status" value="1"/>
</dbReference>
<evidence type="ECO:0000259" key="1">
    <source>
        <dbReference type="Pfam" id="PF06985"/>
    </source>
</evidence>
<dbReference type="OrthoDB" id="20872at2759"/>
<gene>
    <name evidence="3" type="ORF">K491DRAFT_686685</name>
</gene>
<dbReference type="Proteomes" id="UP000799324">
    <property type="component" value="Unassembled WGS sequence"/>
</dbReference>
<feature type="domain" description="DUF8212" evidence="2">
    <location>
        <begin position="219"/>
        <end position="242"/>
    </location>
</feature>
<dbReference type="InterPro" id="IPR058525">
    <property type="entry name" value="DUF8212"/>
</dbReference>
<dbReference type="EMBL" id="MU004290">
    <property type="protein sequence ID" value="KAF2662203.1"/>
    <property type="molecule type" value="Genomic_DNA"/>
</dbReference>
<dbReference type="InterPro" id="IPR010730">
    <property type="entry name" value="HET"/>
</dbReference>
<evidence type="ECO:0000313" key="4">
    <source>
        <dbReference type="Proteomes" id="UP000799324"/>
    </source>
</evidence>
<feature type="domain" description="Heterokaryon incompatibility" evidence="1">
    <location>
        <begin position="22"/>
        <end position="107"/>
    </location>
</feature>
<sequence>MRLIKCSTLEFVEFVGADIPPYAILSHTWNEEEISYARYGPTEELKQKKGGQKILRTCKLALRDRYEYAWVDTCCIDKSSSAELTEAINSMFNWYARSARCYVYLRGFDGKDPSSDFSLCRWFTRGWTLQELIAPKEMHFYDTNWRYFGSKAELGAALSAITGIERPILNGMHPLHVISVAKKMSWAASRTTTREEDLAYCLLGIFGISMPLVYGEGARAFTRLQEEIMKETTDLTLFAWQAETYITGAVRYRGVLANSPMEFSNAGDIVSNTNPRNNPEFAMTNKGLKIQTTLTRGLGNTRFMPLNCYRQTTSHDFIGILGINLVSIGGGVYARDLPHRLASQLSEGADQGETIYILKHATHLQHV</sequence>
<evidence type="ECO:0000313" key="3">
    <source>
        <dbReference type="EMBL" id="KAF2662203.1"/>
    </source>
</evidence>
<keyword evidence="4" id="KW-1185">Reference proteome</keyword>
<evidence type="ECO:0000259" key="2">
    <source>
        <dbReference type="Pfam" id="PF26640"/>
    </source>
</evidence>
<proteinExistence type="predicted"/>
<organism evidence="3 4">
    <name type="scientific">Lophiostoma macrostomum CBS 122681</name>
    <dbReference type="NCBI Taxonomy" id="1314788"/>
    <lineage>
        <taxon>Eukaryota</taxon>
        <taxon>Fungi</taxon>
        <taxon>Dikarya</taxon>
        <taxon>Ascomycota</taxon>
        <taxon>Pezizomycotina</taxon>
        <taxon>Dothideomycetes</taxon>
        <taxon>Pleosporomycetidae</taxon>
        <taxon>Pleosporales</taxon>
        <taxon>Lophiostomataceae</taxon>
        <taxon>Lophiostoma</taxon>
    </lineage>
</organism>
<protein>
    <submittedName>
        <fullName evidence="3">HET-domain-containing protein</fullName>
    </submittedName>
</protein>
<reference evidence="3" key="1">
    <citation type="journal article" date="2020" name="Stud. Mycol.">
        <title>101 Dothideomycetes genomes: a test case for predicting lifestyles and emergence of pathogens.</title>
        <authorList>
            <person name="Haridas S."/>
            <person name="Albert R."/>
            <person name="Binder M."/>
            <person name="Bloem J."/>
            <person name="Labutti K."/>
            <person name="Salamov A."/>
            <person name="Andreopoulos B."/>
            <person name="Baker S."/>
            <person name="Barry K."/>
            <person name="Bills G."/>
            <person name="Bluhm B."/>
            <person name="Cannon C."/>
            <person name="Castanera R."/>
            <person name="Culley D."/>
            <person name="Daum C."/>
            <person name="Ezra D."/>
            <person name="Gonzalez J."/>
            <person name="Henrissat B."/>
            <person name="Kuo A."/>
            <person name="Liang C."/>
            <person name="Lipzen A."/>
            <person name="Lutzoni F."/>
            <person name="Magnuson J."/>
            <person name="Mondo S."/>
            <person name="Nolan M."/>
            <person name="Ohm R."/>
            <person name="Pangilinan J."/>
            <person name="Park H.-J."/>
            <person name="Ramirez L."/>
            <person name="Alfaro M."/>
            <person name="Sun H."/>
            <person name="Tritt A."/>
            <person name="Yoshinaga Y."/>
            <person name="Zwiers L.-H."/>
            <person name="Turgeon B."/>
            <person name="Goodwin S."/>
            <person name="Spatafora J."/>
            <person name="Crous P."/>
            <person name="Grigoriev I."/>
        </authorList>
    </citation>
    <scope>NUCLEOTIDE SEQUENCE</scope>
    <source>
        <strain evidence="3">CBS 122681</strain>
    </source>
</reference>
<name>A0A6A6TTC0_9PLEO</name>